<evidence type="ECO:0000256" key="1">
    <source>
        <dbReference type="SAM" id="Phobius"/>
    </source>
</evidence>
<dbReference type="EMBL" id="LDTZ01000015">
    <property type="protein sequence ID" value="KNA92060.1"/>
    <property type="molecule type" value="Genomic_DNA"/>
</dbReference>
<feature type="transmembrane region" description="Helical" evidence="1">
    <location>
        <begin position="93"/>
        <end position="113"/>
    </location>
</feature>
<feature type="transmembrane region" description="Helical" evidence="1">
    <location>
        <begin position="184"/>
        <end position="205"/>
    </location>
</feature>
<protein>
    <recommendedName>
        <fullName evidence="4">DUF1648 domain-containing protein</fullName>
    </recommendedName>
</protein>
<evidence type="ECO:0000313" key="2">
    <source>
        <dbReference type="EMBL" id="KNA92060.1"/>
    </source>
</evidence>
<evidence type="ECO:0000313" key="3">
    <source>
        <dbReference type="Proteomes" id="UP000037247"/>
    </source>
</evidence>
<keyword evidence="1" id="KW-0812">Transmembrane</keyword>
<sequence length="330" mass="34523">MNHPSSQRRSGRVAAVLLGTLPSIAVLAVALVLLRIWRAELPKEIATHWNSHGVDGTMSVIGVVASVVVIAVLGAVLGGAAGWFIRDGRLLRLALALVNGLTVFMVLGIVGSVGSQRGTATVYEIGVPAIELAVAGVIGLVVGLITAALVRPTQQAAPVPVGELPMAELAVGERFLWQRRVSTSAGSLVVLGLVLVSIVMLAVLLREPWLLLPGVIAALAGAILWSARVTVDRERIAVRGVVGWPRMTVPMSDVVRAEVTQVNALRDFGGYGERLCVHGRLRGVRGIVLRSGSALLITRTDGSRQLVVVPDAQQAAGLVNASLAQASSHR</sequence>
<reference evidence="2 3" key="1">
    <citation type="submission" date="2015-05" db="EMBL/GenBank/DDBJ databases">
        <title>Draft genome sequence of the bacterium Gordonia jacobaea a new member of the Gordonia genus.</title>
        <authorList>
            <person name="Jimenez-Galisteo G."/>
            <person name="Dominguez A."/>
            <person name="Munoz E."/>
            <person name="Vinas M."/>
        </authorList>
    </citation>
    <scope>NUCLEOTIDE SEQUENCE [LARGE SCALE GENOMIC DNA]</scope>
    <source>
        <strain evidence="3">mv1</strain>
    </source>
</reference>
<keyword evidence="1" id="KW-0472">Membrane</keyword>
<dbReference type="Proteomes" id="UP000037247">
    <property type="component" value="Unassembled WGS sequence"/>
</dbReference>
<keyword evidence="1" id="KW-1133">Transmembrane helix</keyword>
<keyword evidence="3" id="KW-1185">Reference proteome</keyword>
<name>A0ABR5IEQ8_9ACTN</name>
<proteinExistence type="predicted"/>
<dbReference type="RefSeq" id="WP_049698392.1">
    <property type="nucleotide sequence ID" value="NZ_JAQDQF010000009.1"/>
</dbReference>
<gene>
    <name evidence="2" type="ORF">ABW18_07810</name>
</gene>
<comment type="caution">
    <text evidence="2">The sequence shown here is derived from an EMBL/GenBank/DDBJ whole genome shotgun (WGS) entry which is preliminary data.</text>
</comment>
<feature type="transmembrane region" description="Helical" evidence="1">
    <location>
        <begin position="211"/>
        <end position="231"/>
    </location>
</feature>
<feature type="transmembrane region" description="Helical" evidence="1">
    <location>
        <begin position="12"/>
        <end position="37"/>
    </location>
</feature>
<organism evidence="2 3">
    <name type="scientific">Gordonia jacobaea</name>
    <dbReference type="NCBI Taxonomy" id="122202"/>
    <lineage>
        <taxon>Bacteria</taxon>
        <taxon>Bacillati</taxon>
        <taxon>Actinomycetota</taxon>
        <taxon>Actinomycetes</taxon>
        <taxon>Mycobacteriales</taxon>
        <taxon>Gordoniaceae</taxon>
        <taxon>Gordonia</taxon>
    </lineage>
</organism>
<feature type="transmembrane region" description="Helical" evidence="1">
    <location>
        <begin position="125"/>
        <end position="150"/>
    </location>
</feature>
<feature type="transmembrane region" description="Helical" evidence="1">
    <location>
        <begin position="57"/>
        <end position="81"/>
    </location>
</feature>
<evidence type="ECO:0008006" key="4">
    <source>
        <dbReference type="Google" id="ProtNLM"/>
    </source>
</evidence>
<accession>A0ABR5IEQ8</accession>